<organism evidence="8 9">
    <name type="scientific">Conidiobolus coronatus (strain ATCC 28846 / CBS 209.66 / NRRL 28638)</name>
    <name type="common">Delacroixia coronata</name>
    <dbReference type="NCBI Taxonomy" id="796925"/>
    <lineage>
        <taxon>Eukaryota</taxon>
        <taxon>Fungi</taxon>
        <taxon>Fungi incertae sedis</taxon>
        <taxon>Zoopagomycota</taxon>
        <taxon>Entomophthoromycotina</taxon>
        <taxon>Entomophthoromycetes</taxon>
        <taxon>Entomophthorales</taxon>
        <taxon>Ancylistaceae</taxon>
        <taxon>Conidiobolus</taxon>
    </lineage>
</organism>
<dbReference type="GO" id="GO:0005615">
    <property type="term" value="C:extracellular space"/>
    <property type="evidence" value="ECO:0007669"/>
    <property type="project" value="TreeGrafter"/>
</dbReference>
<gene>
    <name evidence="8" type="ORF">CONCODRAFT_42245</name>
</gene>
<evidence type="ECO:0000313" key="8">
    <source>
        <dbReference type="EMBL" id="KXN67960.1"/>
    </source>
</evidence>
<dbReference type="EMBL" id="KQ964603">
    <property type="protein sequence ID" value="KXN67960.1"/>
    <property type="molecule type" value="Genomic_DNA"/>
</dbReference>
<dbReference type="GO" id="GO:0004252">
    <property type="term" value="F:serine-type endopeptidase activity"/>
    <property type="evidence" value="ECO:0007669"/>
    <property type="project" value="UniProtKB-UniRule"/>
</dbReference>
<dbReference type="FunFam" id="3.40.50.200:FF:000007">
    <property type="entry name" value="Subtilisin-like serine protease"/>
    <property type="match status" value="1"/>
</dbReference>
<evidence type="ECO:0000256" key="5">
    <source>
        <dbReference type="PROSITE-ProRule" id="PRU01240"/>
    </source>
</evidence>
<dbReference type="InterPro" id="IPR050131">
    <property type="entry name" value="Peptidase_S8_subtilisin-like"/>
</dbReference>
<evidence type="ECO:0000256" key="2">
    <source>
        <dbReference type="ARBA" id="ARBA00022670"/>
    </source>
</evidence>
<evidence type="ECO:0000259" key="7">
    <source>
        <dbReference type="Pfam" id="PF00082"/>
    </source>
</evidence>
<dbReference type="PROSITE" id="PS00137">
    <property type="entry name" value="SUBTILASE_HIS"/>
    <property type="match status" value="1"/>
</dbReference>
<keyword evidence="9" id="KW-1185">Reference proteome</keyword>
<dbReference type="Proteomes" id="UP000070444">
    <property type="component" value="Unassembled WGS sequence"/>
</dbReference>
<dbReference type="Gene3D" id="3.40.50.200">
    <property type="entry name" value="Peptidase S8/S53 domain"/>
    <property type="match status" value="1"/>
</dbReference>
<dbReference type="InterPro" id="IPR034193">
    <property type="entry name" value="PCSK9_ProteinaseK-like"/>
</dbReference>
<comment type="similarity">
    <text evidence="1 5 6">Belongs to the peptidase S8 family.</text>
</comment>
<accession>A0A137NYP5</accession>
<dbReference type="SUPFAM" id="SSF52743">
    <property type="entry name" value="Subtilisin-like"/>
    <property type="match status" value="1"/>
</dbReference>
<protein>
    <submittedName>
        <fullName evidence="8">Subtilisin-like protein</fullName>
    </submittedName>
</protein>
<dbReference type="PROSITE" id="PS00138">
    <property type="entry name" value="SUBTILASE_SER"/>
    <property type="match status" value="1"/>
</dbReference>
<dbReference type="OMA" id="EDHYEIM"/>
<dbReference type="PROSITE" id="PS51892">
    <property type="entry name" value="SUBTILASE"/>
    <property type="match status" value="1"/>
</dbReference>
<reference evidence="8 9" key="1">
    <citation type="journal article" date="2015" name="Genome Biol. Evol.">
        <title>Phylogenomic analyses indicate that early fungi evolved digesting cell walls of algal ancestors of land plants.</title>
        <authorList>
            <person name="Chang Y."/>
            <person name="Wang S."/>
            <person name="Sekimoto S."/>
            <person name="Aerts A.L."/>
            <person name="Choi C."/>
            <person name="Clum A."/>
            <person name="LaButti K.M."/>
            <person name="Lindquist E.A."/>
            <person name="Yee Ngan C."/>
            <person name="Ohm R.A."/>
            <person name="Salamov A.A."/>
            <person name="Grigoriev I.V."/>
            <person name="Spatafora J.W."/>
            <person name="Berbee M.L."/>
        </authorList>
    </citation>
    <scope>NUCLEOTIDE SEQUENCE [LARGE SCALE GENOMIC DNA]</scope>
    <source>
        <strain evidence="8 9">NRRL 28638</strain>
    </source>
</reference>
<dbReference type="PANTHER" id="PTHR43806">
    <property type="entry name" value="PEPTIDASE S8"/>
    <property type="match status" value="1"/>
</dbReference>
<dbReference type="InterPro" id="IPR036852">
    <property type="entry name" value="Peptidase_S8/S53_dom_sf"/>
</dbReference>
<dbReference type="InterPro" id="IPR023828">
    <property type="entry name" value="Peptidase_S8_Ser-AS"/>
</dbReference>
<sequence>QTNAEWNLARISQREKLGSGPYTFYYHNNGGEGVNIYVLDSGVNTNHTDFGGRASWGTTIPKDSTDVDKDGHGSHCAGIATGKDYGVAKKANVIAVKVFDDTGDSSISSVVAGINWVAKNAKGSKGNIISMSLGINPSAAIDKAVQDAYGAGIVVVVSANNDNRDACEYSPSREPSAITVGATDINDQKPSFSNFGKCVDILAPGALIKSTWRGRETSTYTLSGTSQSAPHVSGVVATLLSAGVPVGQIADKLKSMATKLENTGFNADTTNLLLFNGYNTTSF</sequence>
<keyword evidence="2 5" id="KW-0645">Protease</keyword>
<dbReference type="OrthoDB" id="206201at2759"/>
<dbReference type="CDD" id="cd04077">
    <property type="entry name" value="Peptidases_S8_PCSK9_ProteinaseK_like"/>
    <property type="match status" value="1"/>
</dbReference>
<feature type="active site" description="Charge relay system" evidence="5">
    <location>
        <position position="40"/>
    </location>
</feature>
<dbReference type="PANTHER" id="PTHR43806:SF11">
    <property type="entry name" value="CEREVISIN-RELATED"/>
    <property type="match status" value="1"/>
</dbReference>
<dbReference type="InterPro" id="IPR015500">
    <property type="entry name" value="Peptidase_S8_subtilisin-rel"/>
</dbReference>
<evidence type="ECO:0000256" key="1">
    <source>
        <dbReference type="ARBA" id="ARBA00011073"/>
    </source>
</evidence>
<evidence type="ECO:0000313" key="9">
    <source>
        <dbReference type="Proteomes" id="UP000070444"/>
    </source>
</evidence>
<dbReference type="PROSITE" id="PS00136">
    <property type="entry name" value="SUBTILASE_ASP"/>
    <property type="match status" value="1"/>
</dbReference>
<feature type="non-terminal residue" evidence="8">
    <location>
        <position position="1"/>
    </location>
</feature>
<dbReference type="InterPro" id="IPR022398">
    <property type="entry name" value="Peptidase_S8_His-AS"/>
</dbReference>
<keyword evidence="4 5" id="KW-0720">Serine protease</keyword>
<proteinExistence type="inferred from homology"/>
<evidence type="ECO:0000256" key="4">
    <source>
        <dbReference type="ARBA" id="ARBA00022825"/>
    </source>
</evidence>
<evidence type="ECO:0000256" key="3">
    <source>
        <dbReference type="ARBA" id="ARBA00022801"/>
    </source>
</evidence>
<dbReference type="STRING" id="796925.A0A137NYP5"/>
<dbReference type="GO" id="GO:0006508">
    <property type="term" value="P:proteolysis"/>
    <property type="evidence" value="ECO:0007669"/>
    <property type="project" value="UniProtKB-KW"/>
</dbReference>
<name>A0A137NYP5_CONC2</name>
<dbReference type="PRINTS" id="PR00723">
    <property type="entry name" value="SUBTILISIN"/>
</dbReference>
<evidence type="ECO:0000256" key="6">
    <source>
        <dbReference type="RuleBase" id="RU003355"/>
    </source>
</evidence>
<dbReference type="InterPro" id="IPR023827">
    <property type="entry name" value="Peptidase_S8_Asp-AS"/>
</dbReference>
<feature type="domain" description="Peptidase S8/S53" evidence="7">
    <location>
        <begin position="31"/>
        <end position="245"/>
    </location>
</feature>
<dbReference type="InterPro" id="IPR000209">
    <property type="entry name" value="Peptidase_S8/S53_dom"/>
</dbReference>
<feature type="active site" description="Charge relay system" evidence="5">
    <location>
        <position position="226"/>
    </location>
</feature>
<dbReference type="Pfam" id="PF00082">
    <property type="entry name" value="Peptidase_S8"/>
    <property type="match status" value="1"/>
</dbReference>
<keyword evidence="3 5" id="KW-0378">Hydrolase</keyword>
<dbReference type="AlphaFoldDB" id="A0A137NYP5"/>
<feature type="active site" description="Charge relay system" evidence="5">
    <location>
        <position position="72"/>
    </location>
</feature>